<accession>A0A7D3USS1</accession>
<dbReference type="InterPro" id="IPR004365">
    <property type="entry name" value="NA-bd_OB_tRNA"/>
</dbReference>
<keyword evidence="8" id="KW-0030">Aminoacyl-tRNA synthetase</keyword>
<dbReference type="Pfam" id="PF00152">
    <property type="entry name" value="tRNA-synt_2"/>
    <property type="match status" value="1"/>
</dbReference>
<evidence type="ECO:0000256" key="2">
    <source>
        <dbReference type="ARBA" id="ARBA00005312"/>
    </source>
</evidence>
<keyword evidence="5" id="KW-0547">Nucleotide-binding</keyword>
<evidence type="ECO:0000256" key="4">
    <source>
        <dbReference type="ARBA" id="ARBA00022598"/>
    </source>
</evidence>
<dbReference type="PRINTS" id="PR01042">
    <property type="entry name" value="TRNASYNTHASP"/>
</dbReference>
<dbReference type="InterPro" id="IPR012340">
    <property type="entry name" value="NA-bd_OB-fold"/>
</dbReference>
<dbReference type="Gene3D" id="2.40.50.140">
    <property type="entry name" value="Nucleic acid-binding proteins"/>
    <property type="match status" value="1"/>
</dbReference>
<gene>
    <name evidence="10" type="ORF">Fadolivirus_1_292</name>
</gene>
<dbReference type="InterPro" id="IPR004523">
    <property type="entry name" value="Asp-tRNA_synthase_2"/>
</dbReference>
<organism evidence="10 11">
    <name type="scientific">Fadolivirus FV1/VV64</name>
    <dbReference type="NCBI Taxonomy" id="3070911"/>
    <lineage>
        <taxon>Viruses</taxon>
        <taxon>Varidnaviria</taxon>
        <taxon>Bamfordvirae</taxon>
        <taxon>Nucleocytoviricota</taxon>
        <taxon>Megaviricetes</taxon>
        <taxon>Imitervirales</taxon>
        <taxon>Mimiviridae</taxon>
        <taxon>Klosneuvirinae</taxon>
        <taxon>Fadolivirus</taxon>
        <taxon>Fadolivirus algeromassiliense</taxon>
    </lineage>
</organism>
<dbReference type="PROSITE" id="PS50862">
    <property type="entry name" value="AA_TRNA_LIGASE_II"/>
    <property type="match status" value="1"/>
</dbReference>
<evidence type="ECO:0000256" key="7">
    <source>
        <dbReference type="ARBA" id="ARBA00022917"/>
    </source>
</evidence>
<dbReference type="NCBIfam" id="NF003483">
    <property type="entry name" value="PRK05159.1"/>
    <property type="match status" value="1"/>
</dbReference>
<dbReference type="Gene3D" id="3.30.930.10">
    <property type="entry name" value="Bira Bifunctional Protein, Domain 2"/>
    <property type="match status" value="1"/>
</dbReference>
<keyword evidence="4" id="KW-0436">Ligase</keyword>
<dbReference type="PANTHER" id="PTHR43450:SF1">
    <property type="entry name" value="ASPARTATE--TRNA LIGASE, CYTOPLASMIC"/>
    <property type="match status" value="1"/>
</dbReference>
<keyword evidence="11" id="KW-1185">Reference proteome</keyword>
<dbReference type="PANTHER" id="PTHR43450">
    <property type="entry name" value="ASPARTYL-TRNA SYNTHETASE"/>
    <property type="match status" value="1"/>
</dbReference>
<keyword evidence="7" id="KW-0648">Protein biosynthesis</keyword>
<dbReference type="FunFam" id="3.30.930.10:FF:000038">
    <property type="entry name" value="Aspartate--tRNA ligase"/>
    <property type="match status" value="1"/>
</dbReference>
<evidence type="ECO:0000256" key="1">
    <source>
        <dbReference type="ARBA" id="ARBA00004496"/>
    </source>
</evidence>
<sequence length="460" mass="53067">MDLSQFSVIDLRNITSADLDKPITVRGRVYKIRVTGNIGFIILRYQTSTLQIVATKKILGVDKFKQLASLTVESFIDCYGKVRASPVKIEMTSYHNFEMDLLTYDVVSLAKPVPFQIDDANDFGESFRSDVKQYTKLEHRWVDLRTPVNNSIFKIQSAVTQYFRDHLLKNNFIEIHSPKLIGAASEGGAQVFSLQYFDKPAYLAQSPQLYKQMAINSDFDRVFEIGPVFRAENSLTVRHLCEFIGLDIEMALTQGRDHREVQEMIWNTLVYIFDSMKTNNQTEINHVREKIPFDDPVYPKEPLIIKFVDCVKMLRADGKTQDDLEDLSSENERRLGEIVKERYNSDLFIIDQYPTAVRPFYTMRSLENPLYSNSFDIIFRCTEISSGSQREHDYDTLMNRVVEKNINPETLKYYLESFSHGSRPHGGCGLGLDRIVSLYLNLGNVKLASFCPRDPKRLFP</sequence>
<keyword evidence="3" id="KW-0963">Cytoplasm</keyword>
<dbReference type="InterPro" id="IPR004364">
    <property type="entry name" value="Aa-tRNA-synt_II"/>
</dbReference>
<dbReference type="CDD" id="cd00776">
    <property type="entry name" value="AsxRS_core"/>
    <property type="match status" value="1"/>
</dbReference>
<dbReference type="GO" id="GO:0004815">
    <property type="term" value="F:aspartate-tRNA ligase activity"/>
    <property type="evidence" value="ECO:0007669"/>
    <property type="project" value="InterPro"/>
</dbReference>
<dbReference type="GO" id="GO:0003723">
    <property type="term" value="F:RNA binding"/>
    <property type="evidence" value="ECO:0007669"/>
    <property type="project" value="TreeGrafter"/>
</dbReference>
<dbReference type="GO" id="GO:0017101">
    <property type="term" value="C:aminoacyl-tRNA synthetase multienzyme complex"/>
    <property type="evidence" value="ECO:0007669"/>
    <property type="project" value="TreeGrafter"/>
</dbReference>
<dbReference type="InterPro" id="IPR045864">
    <property type="entry name" value="aa-tRNA-synth_II/BPL/LPL"/>
</dbReference>
<evidence type="ECO:0000313" key="10">
    <source>
        <dbReference type="EMBL" id="QKF93750.1"/>
    </source>
</evidence>
<dbReference type="Pfam" id="PF01336">
    <property type="entry name" value="tRNA_anti-codon"/>
    <property type="match status" value="1"/>
</dbReference>
<reference evidence="10 11" key="1">
    <citation type="submission" date="2020-04" db="EMBL/GenBank/DDBJ databases">
        <title>Advantages and limits of metagenomic assembly and binning of a giant virus.</title>
        <authorList>
            <person name="Schulz F."/>
            <person name="Andreani J."/>
            <person name="Francis R."/>
            <person name="Boudjemaa H."/>
            <person name="Bou Khalil J.Y."/>
            <person name="Lee J."/>
            <person name="La Scola B."/>
            <person name="Woyke T."/>
        </authorList>
    </citation>
    <scope>NUCLEOTIDE SEQUENCE [LARGE SCALE GENOMIC DNA]</scope>
    <source>
        <strain evidence="10 11">FV1/VV64</strain>
    </source>
</reference>
<dbReference type="Proteomes" id="UP001162001">
    <property type="component" value="Segment"/>
</dbReference>
<dbReference type="SUPFAM" id="SSF50249">
    <property type="entry name" value="Nucleic acid-binding proteins"/>
    <property type="match status" value="1"/>
</dbReference>
<comment type="similarity">
    <text evidence="2">Belongs to the class-II aminoacyl-tRNA synthetase family. Type 2 subfamily.</text>
</comment>
<name>A0A7D3USS1_9VIRU</name>
<evidence type="ECO:0000256" key="6">
    <source>
        <dbReference type="ARBA" id="ARBA00022840"/>
    </source>
</evidence>
<dbReference type="InterPro" id="IPR002312">
    <property type="entry name" value="Asp/Asn-tRNA-synth_IIb"/>
</dbReference>
<feature type="domain" description="Aminoacyl-transfer RNA synthetases class-II family profile" evidence="9">
    <location>
        <begin position="153"/>
        <end position="460"/>
    </location>
</feature>
<evidence type="ECO:0000256" key="5">
    <source>
        <dbReference type="ARBA" id="ARBA00022741"/>
    </source>
</evidence>
<evidence type="ECO:0000259" key="9">
    <source>
        <dbReference type="PROSITE" id="PS50862"/>
    </source>
</evidence>
<dbReference type="NCBIfam" id="TIGR00458">
    <property type="entry name" value="aspS_nondisc"/>
    <property type="match status" value="1"/>
</dbReference>
<dbReference type="HAMAP" id="MF_02075">
    <property type="entry name" value="Asp_tRNA_synth_type2"/>
    <property type="match status" value="1"/>
</dbReference>
<dbReference type="EMBL" id="MT418680">
    <property type="protein sequence ID" value="QKF93750.1"/>
    <property type="molecule type" value="Genomic_DNA"/>
</dbReference>
<protein>
    <submittedName>
        <fullName evidence="10">Aspartyl-tRNA synthetase type II</fullName>
    </submittedName>
</protein>
<dbReference type="InterPro" id="IPR006195">
    <property type="entry name" value="aa-tRNA-synth_II"/>
</dbReference>
<dbReference type="GO" id="GO:0005524">
    <property type="term" value="F:ATP binding"/>
    <property type="evidence" value="ECO:0007669"/>
    <property type="project" value="UniProtKB-KW"/>
</dbReference>
<proteinExistence type="inferred from homology"/>
<evidence type="ECO:0000256" key="3">
    <source>
        <dbReference type="ARBA" id="ARBA00022490"/>
    </source>
</evidence>
<evidence type="ECO:0000313" key="11">
    <source>
        <dbReference type="Proteomes" id="UP001162001"/>
    </source>
</evidence>
<dbReference type="SUPFAM" id="SSF55681">
    <property type="entry name" value="Class II aaRS and biotin synthetases"/>
    <property type="match status" value="1"/>
</dbReference>
<evidence type="ECO:0000256" key="8">
    <source>
        <dbReference type="ARBA" id="ARBA00023146"/>
    </source>
</evidence>
<comment type="subcellular location">
    <subcellularLocation>
        <location evidence="1">Cytoplasm</location>
    </subcellularLocation>
</comment>
<keyword evidence="6" id="KW-0067">ATP-binding</keyword>